<dbReference type="InterPro" id="IPR052383">
    <property type="entry name" value="Anti-sigma-E_RseA-like"/>
</dbReference>
<accession>A0A3B0XIH3</accession>
<dbReference type="InterPro" id="IPR005572">
    <property type="entry name" value="Anti-sigma_E_RseA_N"/>
</dbReference>
<dbReference type="AlphaFoldDB" id="A0A3B0XIH3"/>
<dbReference type="Pfam" id="PF03872">
    <property type="entry name" value="RseA_N"/>
    <property type="match status" value="1"/>
</dbReference>
<organism evidence="2">
    <name type="scientific">hydrothermal vent metagenome</name>
    <dbReference type="NCBI Taxonomy" id="652676"/>
    <lineage>
        <taxon>unclassified sequences</taxon>
        <taxon>metagenomes</taxon>
        <taxon>ecological metagenomes</taxon>
    </lineage>
</organism>
<feature type="domain" description="Anti sigma-E protein RseA N-terminal" evidence="1">
    <location>
        <begin position="11"/>
        <end position="87"/>
    </location>
</feature>
<dbReference type="PIRSF" id="PIRSF016938">
    <property type="entry name" value="RseA"/>
    <property type="match status" value="1"/>
</dbReference>
<proteinExistence type="predicted"/>
<dbReference type="InterPro" id="IPR036147">
    <property type="entry name" value="Anti-sigma_E_RseA_N_sf"/>
</dbReference>
<dbReference type="CDD" id="cd16328">
    <property type="entry name" value="RseA_N"/>
    <property type="match status" value="1"/>
</dbReference>
<gene>
    <name evidence="2" type="ORF">MNBD_GAMMA11-1215</name>
</gene>
<dbReference type="GO" id="GO:0016989">
    <property type="term" value="F:sigma factor antagonist activity"/>
    <property type="evidence" value="ECO:0007669"/>
    <property type="project" value="InterPro"/>
</dbReference>
<dbReference type="SUPFAM" id="SSF89069">
    <property type="entry name" value="N-terminal, cytoplasmic domain of anti-sigmaE factor RseA"/>
    <property type="match status" value="1"/>
</dbReference>
<dbReference type="Gene3D" id="1.10.10.880">
    <property type="entry name" value="Anti sigma-E protein RseA, N-terminal domain"/>
    <property type="match status" value="1"/>
</dbReference>
<dbReference type="EMBL" id="UOFG01000233">
    <property type="protein sequence ID" value="VAW64440.1"/>
    <property type="molecule type" value="Genomic_DNA"/>
</dbReference>
<evidence type="ECO:0000313" key="2">
    <source>
        <dbReference type="EMBL" id="VAW64440.1"/>
    </source>
</evidence>
<dbReference type="PANTHER" id="PTHR38104">
    <property type="match status" value="1"/>
</dbReference>
<dbReference type="InterPro" id="IPR026279">
    <property type="entry name" value="RseA"/>
</dbReference>
<evidence type="ECO:0000259" key="1">
    <source>
        <dbReference type="Pfam" id="PF03872"/>
    </source>
</evidence>
<reference evidence="2" key="1">
    <citation type="submission" date="2018-06" db="EMBL/GenBank/DDBJ databases">
        <authorList>
            <person name="Zhirakovskaya E."/>
        </authorList>
    </citation>
    <scope>NUCLEOTIDE SEQUENCE</scope>
</reference>
<dbReference type="PANTHER" id="PTHR38104:SF1">
    <property type="entry name" value="ANTI-SIGMA-E FACTOR RSEA"/>
    <property type="match status" value="1"/>
</dbReference>
<protein>
    <recommendedName>
        <fullName evidence="1">Anti sigma-E protein RseA N-terminal domain-containing protein</fullName>
    </recommendedName>
</protein>
<name>A0A3B0XIH3_9ZZZZ</name>
<sequence>MKQTEIKPKREEQLSALLDNALDAQQLQGFMQDLKRDPLVDAETAQRYQLIGDVMRDDVDQISFMDISDAVHRSIELEPEHHVAETPTVKHKSSRHFLSPLYGWLKPVGGLAVAASVATMTLLTFNSLQTDSSDPDEAAQFVQQSQPVQLVNPEIARNVRVASTGGTDKKTPEQQQQLNLYMLRHSGVTSHTAIQEMMPNVRVIEFKVQEKK</sequence>